<evidence type="ECO:0000256" key="1">
    <source>
        <dbReference type="SAM" id="MobiDB-lite"/>
    </source>
</evidence>
<name>Q09CV2_STIAD</name>
<evidence type="ECO:0000313" key="3">
    <source>
        <dbReference type="Proteomes" id="UP000032702"/>
    </source>
</evidence>
<feature type="region of interest" description="Disordered" evidence="1">
    <location>
        <begin position="221"/>
        <end position="285"/>
    </location>
</feature>
<accession>Q09CV2</accession>
<sequence length="602" mass="62787">MAVGQRQALFGAVVADGVGLVGPFDDGRNHLAGGIAAHELHLVGDELVCAQVAGERAHGEVQRPGDEHDAAAGAARLGDEVLGLLVEGGLEDVLEHVLGDRQEPVLAEPLVVPVEELVEDLAIEGIQDAKQRQAGDRAEGAPRHAQDRAAVHRVIGVDVNDIRLHERPVDIIEGSFGGHVAGGFLTLLFGCVNGAGRGDFGSDLQPALLLVPAGTPADGVPQIPARPEPQQPLRLGAGAGPGRGEKLARQLPVQGQLPAGGLGDEVRPRGQRPEHPGGQVNGPGVKPQLLGADVLQFLQGQVMGACHEEGLTQGFRALGQQQQQVHHVFHVHQGQGPGAAANLQPDAAMHQLEEGEVFVISGAQDARGPGHRHRQPVRVGEDDALGLGLAFAVPLGRMEGILLHVGPLPGGGAGGGQGAAEHQPGVAPGLHEGLAQVARALGIDAQEVLAHGGPADARQMEHHVTACYSLLQRGRVGHVSFHPVVGQPCEPRHVAGAPQQTRHRVTSRGQRAGEPGSQEAISTGDEGMHVRLFSKPNTSRRQGKIRPGNYLRPGVNPRINAPRAEGAEVIPRAVLRGKNAREGCFSASGVLLRPHGSRLFMP</sequence>
<protein>
    <submittedName>
        <fullName evidence="2">Uncharacterized protein</fullName>
    </submittedName>
</protein>
<gene>
    <name evidence="2" type="ORF">STIAU_2024</name>
</gene>
<dbReference type="AlphaFoldDB" id="Q09CV2"/>
<organism evidence="2 3">
    <name type="scientific">Stigmatella aurantiaca (strain DW4/3-1)</name>
    <dbReference type="NCBI Taxonomy" id="378806"/>
    <lineage>
        <taxon>Bacteria</taxon>
        <taxon>Pseudomonadati</taxon>
        <taxon>Myxococcota</taxon>
        <taxon>Myxococcia</taxon>
        <taxon>Myxococcales</taxon>
        <taxon>Cystobacterineae</taxon>
        <taxon>Archangiaceae</taxon>
        <taxon>Stigmatella</taxon>
    </lineage>
</organism>
<reference evidence="2 3" key="1">
    <citation type="submission" date="2006-04" db="EMBL/GenBank/DDBJ databases">
        <authorList>
            <person name="Nierman W.C."/>
        </authorList>
    </citation>
    <scope>NUCLEOTIDE SEQUENCE [LARGE SCALE GENOMIC DNA]</scope>
    <source>
        <strain evidence="2 3">DW4/3-1</strain>
    </source>
</reference>
<feature type="region of interest" description="Disordered" evidence="1">
    <location>
        <begin position="492"/>
        <end position="557"/>
    </location>
</feature>
<comment type="caution">
    <text evidence="2">The sequence shown here is derived from an EMBL/GenBank/DDBJ whole genome shotgun (WGS) entry which is preliminary data.</text>
</comment>
<dbReference type="EMBL" id="AAMD01000005">
    <property type="protein sequence ID" value="EAU69474.1"/>
    <property type="molecule type" value="Genomic_DNA"/>
</dbReference>
<feature type="compositionally biased region" description="Basic and acidic residues" evidence="1">
    <location>
        <begin position="264"/>
        <end position="275"/>
    </location>
</feature>
<evidence type="ECO:0000313" key="2">
    <source>
        <dbReference type="EMBL" id="EAU69474.1"/>
    </source>
</evidence>
<proteinExistence type="predicted"/>
<dbReference type="Proteomes" id="UP000032702">
    <property type="component" value="Unassembled WGS sequence"/>
</dbReference>